<organism evidence="2 3">
    <name type="scientific">Tritonibacter multivorans</name>
    <dbReference type="NCBI Taxonomy" id="928856"/>
    <lineage>
        <taxon>Bacteria</taxon>
        <taxon>Pseudomonadati</taxon>
        <taxon>Pseudomonadota</taxon>
        <taxon>Alphaproteobacteria</taxon>
        <taxon>Rhodobacterales</taxon>
        <taxon>Paracoccaceae</taxon>
        <taxon>Tritonibacter</taxon>
    </lineage>
</organism>
<gene>
    <name evidence="2" type="ORF">TRM7557_00221</name>
</gene>
<feature type="compositionally biased region" description="Polar residues" evidence="1">
    <location>
        <begin position="159"/>
        <end position="171"/>
    </location>
</feature>
<accession>A0A0P1G0F6</accession>
<evidence type="ECO:0000313" key="3">
    <source>
        <dbReference type="Proteomes" id="UP000052022"/>
    </source>
</evidence>
<dbReference type="Proteomes" id="UP000052022">
    <property type="component" value="Unassembled WGS sequence"/>
</dbReference>
<dbReference type="AlphaFoldDB" id="A0A0P1G0F6"/>
<keyword evidence="3" id="KW-1185">Reference proteome</keyword>
<sequence length="177" mass="18663">MFFVVKPQTLQDRGGAGFRRPGVDIGQARLDFGNPSGITGGLGLGHQVCAFCVCRQNCVEDCDLGRRHFLRDTADAGLIGQFNAATLQHQFATDQAEEGGFSGAIAPHNADLMAGGDGGRGMVDQRAAFDGIRDIFDPEHGPSVSQSTALVNGERHRTSGQNDVWEQSAAGQSEGAC</sequence>
<evidence type="ECO:0000256" key="1">
    <source>
        <dbReference type="SAM" id="MobiDB-lite"/>
    </source>
</evidence>
<reference evidence="2 3" key="1">
    <citation type="submission" date="2015-09" db="EMBL/GenBank/DDBJ databases">
        <authorList>
            <consortium name="Swine Surveillance"/>
        </authorList>
    </citation>
    <scope>NUCLEOTIDE SEQUENCE [LARGE SCALE GENOMIC DNA]</scope>
    <source>
        <strain evidence="2 3">CECT 7557</strain>
    </source>
</reference>
<name>A0A0P1G0F6_9RHOB</name>
<protein>
    <submittedName>
        <fullName evidence="2">Uncharacterized protein</fullName>
    </submittedName>
</protein>
<dbReference type="EMBL" id="CYSD01000007">
    <property type="protein sequence ID" value="CUH75098.1"/>
    <property type="molecule type" value="Genomic_DNA"/>
</dbReference>
<feature type="region of interest" description="Disordered" evidence="1">
    <location>
        <begin position="136"/>
        <end position="177"/>
    </location>
</feature>
<proteinExistence type="predicted"/>
<evidence type="ECO:0000313" key="2">
    <source>
        <dbReference type="EMBL" id="CUH75098.1"/>
    </source>
</evidence>